<dbReference type="Proteomes" id="UP001596364">
    <property type="component" value="Unassembled WGS sequence"/>
</dbReference>
<comment type="caution">
    <text evidence="2">The sequence shown here is derived from an EMBL/GenBank/DDBJ whole genome shotgun (WGS) entry which is preliminary data.</text>
</comment>
<dbReference type="PANTHER" id="PTHR43019">
    <property type="entry name" value="SERINE ENDOPROTEASE DEGS"/>
    <property type="match status" value="1"/>
</dbReference>
<dbReference type="Gene3D" id="2.40.10.10">
    <property type="entry name" value="Trypsin-like serine proteases"/>
    <property type="match status" value="2"/>
</dbReference>
<name>A0ABW1XH83_9ALTE</name>
<keyword evidence="2" id="KW-0378">Hydrolase</keyword>
<keyword evidence="2" id="KW-0645">Protease</keyword>
<dbReference type="InterPro" id="IPR043504">
    <property type="entry name" value="Peptidase_S1_PA_chymotrypsin"/>
</dbReference>
<evidence type="ECO:0000313" key="3">
    <source>
        <dbReference type="Proteomes" id="UP001596364"/>
    </source>
</evidence>
<organism evidence="2 3">
    <name type="scientific">Pseudobowmanella zhangzhouensis</name>
    <dbReference type="NCBI Taxonomy" id="1537679"/>
    <lineage>
        <taxon>Bacteria</taxon>
        <taxon>Pseudomonadati</taxon>
        <taxon>Pseudomonadota</taxon>
        <taxon>Gammaproteobacteria</taxon>
        <taxon>Alteromonadales</taxon>
        <taxon>Alteromonadaceae</taxon>
    </lineage>
</organism>
<dbReference type="PANTHER" id="PTHR43019:SF23">
    <property type="entry name" value="PROTEASE DO-LIKE 5, CHLOROPLASTIC"/>
    <property type="match status" value="1"/>
</dbReference>
<keyword evidence="1" id="KW-0732">Signal</keyword>
<dbReference type="Pfam" id="PF13365">
    <property type="entry name" value="Trypsin_2"/>
    <property type="match status" value="1"/>
</dbReference>
<feature type="signal peptide" evidence="1">
    <location>
        <begin position="1"/>
        <end position="23"/>
    </location>
</feature>
<protein>
    <submittedName>
        <fullName evidence="2">Serine protease</fullName>
    </submittedName>
</protein>
<dbReference type="GO" id="GO:0006508">
    <property type="term" value="P:proteolysis"/>
    <property type="evidence" value="ECO:0007669"/>
    <property type="project" value="UniProtKB-KW"/>
</dbReference>
<evidence type="ECO:0000256" key="1">
    <source>
        <dbReference type="SAM" id="SignalP"/>
    </source>
</evidence>
<accession>A0ABW1XH83</accession>
<keyword evidence="3" id="KW-1185">Reference proteome</keyword>
<proteinExistence type="predicted"/>
<dbReference type="GO" id="GO:0008233">
    <property type="term" value="F:peptidase activity"/>
    <property type="evidence" value="ECO:0007669"/>
    <property type="project" value="UniProtKB-KW"/>
</dbReference>
<dbReference type="RefSeq" id="WP_131259437.1">
    <property type="nucleotide sequence ID" value="NZ_JBHSUS010000001.1"/>
</dbReference>
<reference evidence="3" key="1">
    <citation type="journal article" date="2019" name="Int. J. Syst. Evol. Microbiol.">
        <title>The Global Catalogue of Microorganisms (GCM) 10K type strain sequencing project: providing services to taxonomists for standard genome sequencing and annotation.</title>
        <authorList>
            <consortium name="The Broad Institute Genomics Platform"/>
            <consortium name="The Broad Institute Genome Sequencing Center for Infectious Disease"/>
            <person name="Wu L."/>
            <person name="Ma J."/>
        </authorList>
    </citation>
    <scope>NUCLEOTIDE SEQUENCE [LARGE SCALE GENOMIC DNA]</scope>
    <source>
        <strain evidence="3">CGMCC 1.16031</strain>
    </source>
</reference>
<dbReference type="InterPro" id="IPR009003">
    <property type="entry name" value="Peptidase_S1_PA"/>
</dbReference>
<sequence>MRVAFIFKILSLFCLFLSQVVSAHDLVDGAKKLKSSVVGIGTFDPLRAPVNKLVGTGFSIGNGYYIATNHHVIEIDMNESSNERLVVFWGEGNKPQILDAELVVTDPAHDLAILRIERPIPPLPLSKAERLADGSHVAFTGFPLGAVLGLYPATHSGFIAAYTPVANPSNNASQLSQEMLRRLRDPFFIYQLDATAYPGNSGSPVLDLNNMEVIGVLNKVFVKQTKESAISDPSGISYAVPISFLIDLYKTIKVEQ</sequence>
<gene>
    <name evidence="2" type="ORF">ACFP85_00690</name>
</gene>
<feature type="chain" id="PRO_5047540584" evidence="1">
    <location>
        <begin position="24"/>
        <end position="256"/>
    </location>
</feature>
<dbReference type="SUPFAM" id="SSF50494">
    <property type="entry name" value="Trypsin-like serine proteases"/>
    <property type="match status" value="1"/>
</dbReference>
<dbReference type="EMBL" id="JBHSUS010000001">
    <property type="protein sequence ID" value="MFC6438678.1"/>
    <property type="molecule type" value="Genomic_DNA"/>
</dbReference>
<evidence type="ECO:0000313" key="2">
    <source>
        <dbReference type="EMBL" id="MFC6438678.1"/>
    </source>
</evidence>